<dbReference type="Proteomes" id="UP000502996">
    <property type="component" value="Chromosome"/>
</dbReference>
<dbReference type="PANTHER" id="PTHR19328:SF13">
    <property type="entry name" value="HIPL1 PROTEIN"/>
    <property type="match status" value="1"/>
</dbReference>
<dbReference type="InterPro" id="IPR011041">
    <property type="entry name" value="Quinoprot_gluc/sorb_DH_b-prop"/>
</dbReference>
<name>A0A6G6WIH7_9ACTN</name>
<feature type="region of interest" description="Disordered" evidence="1">
    <location>
        <begin position="20"/>
        <end position="68"/>
    </location>
</feature>
<dbReference type="InterPro" id="IPR012938">
    <property type="entry name" value="Glc/Sorbosone_DH"/>
</dbReference>
<dbReference type="Gene3D" id="2.120.10.30">
    <property type="entry name" value="TolB, C-terminal domain"/>
    <property type="match status" value="1"/>
</dbReference>
<feature type="compositionally biased region" description="Pro residues" evidence="1">
    <location>
        <begin position="31"/>
        <end position="57"/>
    </location>
</feature>
<dbReference type="AlphaFoldDB" id="A0A6G6WIH7"/>
<reference evidence="4 5" key="1">
    <citation type="submission" date="2020-02" db="EMBL/GenBank/DDBJ databases">
        <title>Full genome sequence of Nocardioides sp. R-3366.</title>
        <authorList>
            <person name="Im W.-T."/>
        </authorList>
    </citation>
    <scope>NUCLEOTIDE SEQUENCE [LARGE SCALE GENOMIC DNA]</scope>
    <source>
        <strain evidence="4 5">R-3366</strain>
    </source>
</reference>
<evidence type="ECO:0000256" key="2">
    <source>
        <dbReference type="SAM" id="SignalP"/>
    </source>
</evidence>
<evidence type="ECO:0000259" key="3">
    <source>
        <dbReference type="Pfam" id="PF07995"/>
    </source>
</evidence>
<feature type="chain" id="PRO_5026171795" evidence="2">
    <location>
        <begin position="21"/>
        <end position="384"/>
    </location>
</feature>
<evidence type="ECO:0000313" key="5">
    <source>
        <dbReference type="Proteomes" id="UP000502996"/>
    </source>
</evidence>
<dbReference type="KEGG" id="nano:G5V58_21620"/>
<proteinExistence type="predicted"/>
<keyword evidence="2" id="KW-0732">Signal</keyword>
<dbReference type="PROSITE" id="PS51257">
    <property type="entry name" value="PROKAR_LIPOPROTEIN"/>
    <property type="match status" value="1"/>
</dbReference>
<dbReference type="EMBL" id="CP049257">
    <property type="protein sequence ID" value="QIG45022.1"/>
    <property type="molecule type" value="Genomic_DNA"/>
</dbReference>
<keyword evidence="5" id="KW-1185">Reference proteome</keyword>
<sequence>MGLHTSRRGLLIGGAAVSLAACSSESDPGPTSTPNPAPSPSTAPASSAPPTPTPTPTPTASAAPRPRVAGEVATGLAVPWGVAFLPDGSALVGERDTGRLLRVTGSGLDTVATLDVRSRLDEGGETGLLGLALHPDFASNRLVYAYLSTDDDNRVVRATYDGRLGTPEPVLTGIATSTHHNGGGLAFGPDGWLYVSTGDAEDTGTAQDRASLNGKVLRVTDTGAPAPDNPFGNRTWSLGHRNVEGLRFDDQGRLWAAEFGDKGADELNLIRRGKDYGWPDVEGSDGAGGYADPVAQWPVDQCSPSGVAVAAGRAWLGALRGECLWSVVLDGPDAGRAERHLDGRYGRLRSVVAAPDGSLWVTTSNRDGRTTPREGDDRILRVSL</sequence>
<dbReference type="InterPro" id="IPR011042">
    <property type="entry name" value="6-blade_b-propeller_TolB-like"/>
</dbReference>
<dbReference type="RefSeq" id="WP_165237169.1">
    <property type="nucleotide sequence ID" value="NZ_CP049257.1"/>
</dbReference>
<evidence type="ECO:0000313" key="4">
    <source>
        <dbReference type="EMBL" id="QIG45022.1"/>
    </source>
</evidence>
<feature type="signal peptide" evidence="2">
    <location>
        <begin position="1"/>
        <end position="20"/>
    </location>
</feature>
<dbReference type="PANTHER" id="PTHR19328">
    <property type="entry name" value="HEDGEHOG-INTERACTING PROTEIN"/>
    <property type="match status" value="1"/>
</dbReference>
<organism evidence="4 5">
    <name type="scientific">Nocardioides anomalus</name>
    <dbReference type="NCBI Taxonomy" id="2712223"/>
    <lineage>
        <taxon>Bacteria</taxon>
        <taxon>Bacillati</taxon>
        <taxon>Actinomycetota</taxon>
        <taxon>Actinomycetes</taxon>
        <taxon>Propionibacteriales</taxon>
        <taxon>Nocardioidaceae</taxon>
        <taxon>Nocardioides</taxon>
    </lineage>
</organism>
<dbReference type="Pfam" id="PF07995">
    <property type="entry name" value="GSDH"/>
    <property type="match status" value="1"/>
</dbReference>
<protein>
    <submittedName>
        <fullName evidence="4">PQQ-dependent sugar dehydrogenase</fullName>
    </submittedName>
</protein>
<evidence type="ECO:0000256" key="1">
    <source>
        <dbReference type="SAM" id="MobiDB-lite"/>
    </source>
</evidence>
<dbReference type="SUPFAM" id="SSF50952">
    <property type="entry name" value="Soluble quinoprotein glucose dehydrogenase"/>
    <property type="match status" value="1"/>
</dbReference>
<gene>
    <name evidence="4" type="ORF">G5V58_21620</name>
</gene>
<feature type="domain" description="Glucose/Sorbosone dehydrogenase" evidence="3">
    <location>
        <begin position="77"/>
        <end position="369"/>
    </location>
</feature>
<accession>A0A6G6WIH7</accession>